<keyword evidence="2" id="KW-0285">Flavoprotein</keyword>
<reference evidence="6 7" key="1">
    <citation type="submission" date="2023-12" db="EMBL/GenBank/DDBJ databases">
        <title>30 novel species of actinomycetes from the DSMZ collection.</title>
        <authorList>
            <person name="Nouioui I."/>
        </authorList>
    </citation>
    <scope>NUCLEOTIDE SEQUENCE [LARGE SCALE GENOMIC DNA]</scope>
    <source>
        <strain evidence="6 7">DSM 41528</strain>
    </source>
</reference>
<dbReference type="InterPro" id="IPR003953">
    <property type="entry name" value="FAD-dep_OxRdtase_2_FAD-bd"/>
</dbReference>
<proteinExistence type="predicted"/>
<dbReference type="PANTHER" id="PTHR43400:SF10">
    <property type="entry name" value="3-OXOSTEROID 1-DEHYDROGENASE"/>
    <property type="match status" value="1"/>
</dbReference>
<dbReference type="SUPFAM" id="SSF56425">
    <property type="entry name" value="Succinate dehydrogenase/fumarate reductase flavoprotein, catalytic domain"/>
    <property type="match status" value="1"/>
</dbReference>
<dbReference type="InterPro" id="IPR027477">
    <property type="entry name" value="Succ_DH/fumarate_Rdtase_cat_sf"/>
</dbReference>
<keyword evidence="3" id="KW-0274">FAD</keyword>
<protein>
    <submittedName>
        <fullName evidence="6">FAD-dependent oxidoreductase</fullName>
    </submittedName>
</protein>
<comment type="cofactor">
    <cofactor evidence="1">
        <name>FAD</name>
        <dbReference type="ChEBI" id="CHEBI:57692"/>
    </cofactor>
</comment>
<dbReference type="RefSeq" id="WP_330820361.1">
    <property type="nucleotide sequence ID" value="NZ_JAZBJP010000001.1"/>
</dbReference>
<evidence type="ECO:0000313" key="6">
    <source>
        <dbReference type="EMBL" id="MEE4417997.1"/>
    </source>
</evidence>
<comment type="caution">
    <text evidence="6">The sequence shown here is derived from an EMBL/GenBank/DDBJ whole genome shotgun (WGS) entry which is preliminary data.</text>
</comment>
<feature type="domain" description="FAD-dependent oxidoreductase 2 FAD-binding" evidence="5">
    <location>
        <begin position="10"/>
        <end position="535"/>
    </location>
</feature>
<evidence type="ECO:0000313" key="7">
    <source>
        <dbReference type="Proteomes" id="UP001307760"/>
    </source>
</evidence>
<gene>
    <name evidence="6" type="ORF">V2J85_01365</name>
</gene>
<dbReference type="PANTHER" id="PTHR43400">
    <property type="entry name" value="FUMARATE REDUCTASE"/>
    <property type="match status" value="1"/>
</dbReference>
<keyword evidence="7" id="KW-1185">Reference proteome</keyword>
<evidence type="ECO:0000256" key="1">
    <source>
        <dbReference type="ARBA" id="ARBA00001974"/>
    </source>
</evidence>
<dbReference type="Pfam" id="PF00890">
    <property type="entry name" value="FAD_binding_2"/>
    <property type="match status" value="1"/>
</dbReference>
<dbReference type="InterPro" id="IPR036188">
    <property type="entry name" value="FAD/NAD-bd_sf"/>
</dbReference>
<evidence type="ECO:0000256" key="3">
    <source>
        <dbReference type="ARBA" id="ARBA00022827"/>
    </source>
</evidence>
<dbReference type="EMBL" id="JAZBJP010000001">
    <property type="protein sequence ID" value="MEE4417997.1"/>
    <property type="molecule type" value="Genomic_DNA"/>
</dbReference>
<dbReference type="SUPFAM" id="SSF51905">
    <property type="entry name" value="FAD/NAD(P)-binding domain"/>
    <property type="match status" value="1"/>
</dbReference>
<evidence type="ECO:0000259" key="5">
    <source>
        <dbReference type="Pfam" id="PF00890"/>
    </source>
</evidence>
<evidence type="ECO:0000256" key="2">
    <source>
        <dbReference type="ARBA" id="ARBA00022630"/>
    </source>
</evidence>
<dbReference type="InterPro" id="IPR050315">
    <property type="entry name" value="FAD-oxidoreductase_2"/>
</dbReference>
<dbReference type="Gene3D" id="3.50.50.60">
    <property type="entry name" value="FAD/NAD(P)-binding domain"/>
    <property type="match status" value="2"/>
</dbReference>
<name>A0ABU7NHS9_9ACTN</name>
<dbReference type="Proteomes" id="UP001307760">
    <property type="component" value="Unassembled WGS sequence"/>
</dbReference>
<accession>A0ABU7NHS9</accession>
<organism evidence="6 7">
    <name type="scientific">Streptomyces bugieae</name>
    <dbReference type="NCBI Taxonomy" id="3098223"/>
    <lineage>
        <taxon>Bacteria</taxon>
        <taxon>Bacillati</taxon>
        <taxon>Actinomycetota</taxon>
        <taxon>Actinomycetes</taxon>
        <taxon>Kitasatosporales</taxon>
        <taxon>Streptomycetaceae</taxon>
        <taxon>Streptomyces</taxon>
    </lineage>
</organism>
<evidence type="ECO:0000256" key="4">
    <source>
        <dbReference type="ARBA" id="ARBA00023002"/>
    </source>
</evidence>
<sequence length="559" mass="59970">MNNTWDHTYDVVVVGSGAAGMAAALTARLRGLTALVVEKTAVYGGTTALSGGAVWVPNNFHLDEAGLGDTPEKARAYLDATVGDRVPADRKDAYLAHGPRMVREFHDRTAVQFVYTPGYSDYYPERLGGYPQGRSIEPRIFDLKKLPPEQRATLRRAGLPTYGLTITSKDFRHLNMVGRTWAGKRTSAKVGARAVKALLTGQKPLALGEALIARMRRSLDLLGGDLWLSAPLTGLVEENGRIAGVRVTLGNRELAVRATGGVVLASGGFSHHQQLREKYLPAPTSTEWSAAAEGQTGDGLELGLAAGAAVDLMDRVWGAPSVVPPGGKPFFLVADRGVPGMVIVDSAGERYANEAAPYHEFVDAMYAHDRPEATAVPSWLILDATSKSRYLFMGLFPGQSFPRPWLETGFVKKAASVEELATRIGAAPEWLRATVDRFNGFARAGRDEDFHRGDSVYDRYYGDPTLPNPNLAPLEKGPYYAIPVHPGDIGTKGGLVTDATARVLREDGTAIDGLYASGNVSSAVMGETYPGPGATIGPAMTFSWLAAHHIAHTRSHGTH</sequence>
<keyword evidence="4" id="KW-0560">Oxidoreductase</keyword>